<dbReference type="PANTHER" id="PTHR44329:SF214">
    <property type="entry name" value="PROTEIN KINASE DOMAIN-CONTAINING PROTEIN"/>
    <property type="match status" value="1"/>
</dbReference>
<dbReference type="InterPro" id="IPR001245">
    <property type="entry name" value="Ser-Thr/Tyr_kinase_cat_dom"/>
</dbReference>
<reference evidence="2 3" key="1">
    <citation type="journal article" date="2016" name="Mol. Biol. Evol.">
        <title>Comparative Genomics of Early-Diverging Mushroom-Forming Fungi Provides Insights into the Origins of Lignocellulose Decay Capabilities.</title>
        <authorList>
            <person name="Nagy L.G."/>
            <person name="Riley R."/>
            <person name="Tritt A."/>
            <person name="Adam C."/>
            <person name="Daum C."/>
            <person name="Floudas D."/>
            <person name="Sun H."/>
            <person name="Yadav J.S."/>
            <person name="Pangilinan J."/>
            <person name="Larsson K.H."/>
            <person name="Matsuura K."/>
            <person name="Barry K."/>
            <person name="Labutti K."/>
            <person name="Kuo R."/>
            <person name="Ohm R.A."/>
            <person name="Bhattacharya S.S."/>
            <person name="Shirouzu T."/>
            <person name="Yoshinaga Y."/>
            <person name="Martin F.M."/>
            <person name="Grigoriev I.V."/>
            <person name="Hibbett D.S."/>
        </authorList>
    </citation>
    <scope>NUCLEOTIDE SEQUENCE [LARGE SCALE GENOMIC DNA]</scope>
    <source>
        <strain evidence="2 3">HHB14362 ss-1</strain>
    </source>
</reference>
<dbReference type="SUPFAM" id="SSF56112">
    <property type="entry name" value="Protein kinase-like (PK-like)"/>
    <property type="match status" value="1"/>
</dbReference>
<dbReference type="InterPro" id="IPR051681">
    <property type="entry name" value="Ser/Thr_Kinases-Pseudokinases"/>
</dbReference>
<dbReference type="EMBL" id="KV425703">
    <property type="protein sequence ID" value="KZT18166.1"/>
    <property type="molecule type" value="Genomic_DNA"/>
</dbReference>
<dbReference type="AlphaFoldDB" id="A0A165MCK0"/>
<name>A0A165MCK0_9AGAM</name>
<dbReference type="GO" id="GO:0005524">
    <property type="term" value="F:ATP binding"/>
    <property type="evidence" value="ECO:0007669"/>
    <property type="project" value="InterPro"/>
</dbReference>
<dbReference type="InterPro" id="IPR000719">
    <property type="entry name" value="Prot_kinase_dom"/>
</dbReference>
<gene>
    <name evidence="2" type="ORF">NEOLEDRAFT_1196096</name>
</gene>
<accession>A0A165MCK0</accession>
<keyword evidence="3" id="KW-1185">Reference proteome</keyword>
<proteinExistence type="predicted"/>
<dbReference type="OrthoDB" id="3236663at2759"/>
<sequence>MILMADNMIDGGGFADIYRGMWRGQPVAVKRFRIYLSDSDERRRDNENKSSQEVLIWRNLNHPRLLPLLGVEWETISVPALVSPWMECGDINKYIKDHQPSCVDILRLFSEIAEGIAHIHERGYAHGDLRGSNILMGPDHHV</sequence>
<feature type="domain" description="Protein kinase" evidence="1">
    <location>
        <begin position="3"/>
        <end position="142"/>
    </location>
</feature>
<evidence type="ECO:0000313" key="3">
    <source>
        <dbReference type="Proteomes" id="UP000076761"/>
    </source>
</evidence>
<protein>
    <submittedName>
        <fullName evidence="2">Kinase-like protein</fullName>
    </submittedName>
</protein>
<dbReference type="Proteomes" id="UP000076761">
    <property type="component" value="Unassembled WGS sequence"/>
</dbReference>
<dbReference type="PANTHER" id="PTHR44329">
    <property type="entry name" value="SERINE/THREONINE-PROTEIN KINASE TNNI3K-RELATED"/>
    <property type="match status" value="1"/>
</dbReference>
<organism evidence="2 3">
    <name type="scientific">Neolentinus lepideus HHB14362 ss-1</name>
    <dbReference type="NCBI Taxonomy" id="1314782"/>
    <lineage>
        <taxon>Eukaryota</taxon>
        <taxon>Fungi</taxon>
        <taxon>Dikarya</taxon>
        <taxon>Basidiomycota</taxon>
        <taxon>Agaricomycotina</taxon>
        <taxon>Agaricomycetes</taxon>
        <taxon>Gloeophyllales</taxon>
        <taxon>Gloeophyllaceae</taxon>
        <taxon>Neolentinus</taxon>
    </lineage>
</organism>
<evidence type="ECO:0000259" key="1">
    <source>
        <dbReference type="PROSITE" id="PS50011"/>
    </source>
</evidence>
<evidence type="ECO:0000313" key="2">
    <source>
        <dbReference type="EMBL" id="KZT18166.1"/>
    </source>
</evidence>
<dbReference type="STRING" id="1314782.A0A165MCK0"/>
<keyword evidence="2" id="KW-0808">Transferase</keyword>
<dbReference type="Gene3D" id="1.10.510.10">
    <property type="entry name" value="Transferase(Phosphotransferase) domain 1"/>
    <property type="match status" value="1"/>
</dbReference>
<dbReference type="Pfam" id="PF07714">
    <property type="entry name" value="PK_Tyr_Ser-Thr"/>
    <property type="match status" value="1"/>
</dbReference>
<dbReference type="InterPro" id="IPR011009">
    <property type="entry name" value="Kinase-like_dom_sf"/>
</dbReference>
<keyword evidence="2" id="KW-0418">Kinase</keyword>
<dbReference type="PROSITE" id="PS50011">
    <property type="entry name" value="PROTEIN_KINASE_DOM"/>
    <property type="match status" value="1"/>
</dbReference>
<dbReference type="GO" id="GO:0004674">
    <property type="term" value="F:protein serine/threonine kinase activity"/>
    <property type="evidence" value="ECO:0007669"/>
    <property type="project" value="TreeGrafter"/>
</dbReference>
<dbReference type="InParanoid" id="A0A165MCK0"/>